<dbReference type="AlphaFoldDB" id="A0A396S7N0"/>
<dbReference type="CDD" id="cd04301">
    <property type="entry name" value="NAT_SF"/>
    <property type="match status" value="1"/>
</dbReference>
<evidence type="ECO:0000259" key="3">
    <source>
        <dbReference type="PROSITE" id="PS51186"/>
    </source>
</evidence>
<evidence type="ECO:0000313" key="5">
    <source>
        <dbReference type="Proteomes" id="UP000266693"/>
    </source>
</evidence>
<keyword evidence="5" id="KW-1185">Reference proteome</keyword>
<sequence length="128" mass="14110">MLANSPPGSCHFLDLSGLGAADVTFWSAWTGDALLGCGALKQLDAGHGEIKSMRTAPEHLRKGVAARLLERMMETARARGYRRLSLETGSGEAFDAAHRLYRLFGFTECPPFADYRPDPFSRFMSRTL</sequence>
<evidence type="ECO:0000256" key="2">
    <source>
        <dbReference type="ARBA" id="ARBA00023315"/>
    </source>
</evidence>
<dbReference type="Gene3D" id="3.40.630.30">
    <property type="match status" value="1"/>
</dbReference>
<keyword evidence="2" id="KW-0012">Acyltransferase</keyword>
<dbReference type="OrthoDB" id="9803233at2"/>
<organism evidence="4 5">
    <name type="scientific">Sphingomonas gilva</name>
    <dbReference type="NCBI Taxonomy" id="2305907"/>
    <lineage>
        <taxon>Bacteria</taxon>
        <taxon>Pseudomonadati</taxon>
        <taxon>Pseudomonadota</taxon>
        <taxon>Alphaproteobacteria</taxon>
        <taxon>Sphingomonadales</taxon>
        <taxon>Sphingomonadaceae</taxon>
        <taxon>Sphingomonas</taxon>
    </lineage>
</organism>
<dbReference type="PANTHER" id="PTHR43877:SF5">
    <property type="entry name" value="BLL8307 PROTEIN"/>
    <property type="match status" value="1"/>
</dbReference>
<dbReference type="GO" id="GO:0016747">
    <property type="term" value="F:acyltransferase activity, transferring groups other than amino-acyl groups"/>
    <property type="evidence" value="ECO:0007669"/>
    <property type="project" value="InterPro"/>
</dbReference>
<evidence type="ECO:0000256" key="1">
    <source>
        <dbReference type="ARBA" id="ARBA00022679"/>
    </source>
</evidence>
<dbReference type="InterPro" id="IPR016181">
    <property type="entry name" value="Acyl_CoA_acyltransferase"/>
</dbReference>
<comment type="caution">
    <text evidence="4">The sequence shown here is derived from an EMBL/GenBank/DDBJ whole genome shotgun (WGS) entry which is preliminary data.</text>
</comment>
<name>A0A396S7N0_9SPHN</name>
<dbReference type="EMBL" id="QWLV01000001">
    <property type="protein sequence ID" value="RHW19415.1"/>
    <property type="molecule type" value="Genomic_DNA"/>
</dbReference>
<feature type="domain" description="N-acetyltransferase" evidence="3">
    <location>
        <begin position="1"/>
        <end position="128"/>
    </location>
</feature>
<dbReference type="InterPro" id="IPR000182">
    <property type="entry name" value="GNAT_dom"/>
</dbReference>
<dbReference type="PROSITE" id="PS51186">
    <property type="entry name" value="GNAT"/>
    <property type="match status" value="1"/>
</dbReference>
<dbReference type="Pfam" id="PF00583">
    <property type="entry name" value="Acetyltransf_1"/>
    <property type="match status" value="1"/>
</dbReference>
<dbReference type="Proteomes" id="UP000266693">
    <property type="component" value="Unassembled WGS sequence"/>
</dbReference>
<proteinExistence type="predicted"/>
<accession>A0A396S7N0</accession>
<gene>
    <name evidence="4" type="ORF">D1610_01230</name>
</gene>
<dbReference type="PANTHER" id="PTHR43877">
    <property type="entry name" value="AMINOALKYLPHOSPHONATE N-ACETYLTRANSFERASE-RELATED-RELATED"/>
    <property type="match status" value="1"/>
</dbReference>
<dbReference type="SUPFAM" id="SSF55729">
    <property type="entry name" value="Acyl-CoA N-acyltransferases (Nat)"/>
    <property type="match status" value="1"/>
</dbReference>
<keyword evidence="1 4" id="KW-0808">Transferase</keyword>
<evidence type="ECO:0000313" key="4">
    <source>
        <dbReference type="EMBL" id="RHW19415.1"/>
    </source>
</evidence>
<protein>
    <submittedName>
        <fullName evidence="4">GNAT family N-acetyltransferase</fullName>
    </submittedName>
</protein>
<dbReference type="InterPro" id="IPR050832">
    <property type="entry name" value="Bact_Acetyltransf"/>
</dbReference>
<reference evidence="4 5" key="1">
    <citation type="submission" date="2018-08" db="EMBL/GenBank/DDBJ databases">
        <title>The multiple taxonomic identification of Sphingomonas gilva.</title>
        <authorList>
            <person name="Zhu D."/>
            <person name="Zheng S."/>
        </authorList>
    </citation>
    <scope>NUCLEOTIDE SEQUENCE [LARGE SCALE GENOMIC DNA]</scope>
    <source>
        <strain evidence="4 5">ZDH117</strain>
    </source>
</reference>